<feature type="region of interest" description="Disordered" evidence="3">
    <location>
        <begin position="1059"/>
        <end position="1088"/>
    </location>
</feature>
<dbReference type="STRING" id="363999.A0A439DIK0"/>
<dbReference type="PANTHER" id="PTHR23083">
    <property type="entry name" value="TETRATRICOPEPTIDE REPEAT PROTEIN, TPR"/>
    <property type="match status" value="1"/>
</dbReference>
<evidence type="ECO:0000256" key="3">
    <source>
        <dbReference type="SAM" id="MobiDB-lite"/>
    </source>
</evidence>
<feature type="compositionally biased region" description="Low complexity" evidence="3">
    <location>
        <begin position="828"/>
        <end position="838"/>
    </location>
</feature>
<proteinExistence type="inferred from homology"/>
<keyword evidence="5" id="KW-1185">Reference proteome</keyword>
<feature type="region of interest" description="Disordered" evidence="3">
    <location>
        <begin position="725"/>
        <end position="887"/>
    </location>
</feature>
<evidence type="ECO:0000313" key="5">
    <source>
        <dbReference type="Proteomes" id="UP000286045"/>
    </source>
</evidence>
<reference evidence="4 5" key="1">
    <citation type="submission" date="2018-12" db="EMBL/GenBank/DDBJ databases">
        <title>Draft genome sequence of Xylaria grammica IHI A82.</title>
        <authorList>
            <person name="Buettner E."/>
            <person name="Kellner H."/>
        </authorList>
    </citation>
    <scope>NUCLEOTIDE SEQUENCE [LARGE SCALE GENOMIC DNA]</scope>
    <source>
        <strain evidence="4 5">IHI A82</strain>
    </source>
</reference>
<evidence type="ECO:0000256" key="2">
    <source>
        <dbReference type="ARBA" id="ARBA00038251"/>
    </source>
</evidence>
<feature type="compositionally biased region" description="Polar residues" evidence="3">
    <location>
        <begin position="861"/>
        <end position="882"/>
    </location>
</feature>
<dbReference type="Gene3D" id="1.25.40.10">
    <property type="entry name" value="Tetratricopeptide repeat domain"/>
    <property type="match status" value="2"/>
</dbReference>
<dbReference type="PANTHER" id="PTHR23083:SF464">
    <property type="entry name" value="TETRATRICOPEPTIDE REPEAT DOMAIN 7, ISOFORM A"/>
    <property type="match status" value="1"/>
</dbReference>
<organism evidence="4 5">
    <name type="scientific">Xylaria grammica</name>
    <dbReference type="NCBI Taxonomy" id="363999"/>
    <lineage>
        <taxon>Eukaryota</taxon>
        <taxon>Fungi</taxon>
        <taxon>Dikarya</taxon>
        <taxon>Ascomycota</taxon>
        <taxon>Pezizomycotina</taxon>
        <taxon>Sordariomycetes</taxon>
        <taxon>Xylariomycetidae</taxon>
        <taxon>Xylariales</taxon>
        <taxon>Xylariaceae</taxon>
        <taxon>Xylaria</taxon>
    </lineage>
</organism>
<dbReference type="Proteomes" id="UP000286045">
    <property type="component" value="Unassembled WGS sequence"/>
</dbReference>
<dbReference type="InterPro" id="IPR011990">
    <property type="entry name" value="TPR-like_helical_dom_sf"/>
</dbReference>
<gene>
    <name evidence="4" type="ORF">EKO27_g876</name>
</gene>
<comment type="function">
    <text evidence="1">Involved in endocytosis.</text>
</comment>
<dbReference type="SUPFAM" id="SSF48452">
    <property type="entry name" value="TPR-like"/>
    <property type="match status" value="1"/>
</dbReference>
<comment type="similarity">
    <text evidence="2">Belongs to the YPP1 family.</text>
</comment>
<dbReference type="InterPro" id="IPR019734">
    <property type="entry name" value="TPR_rpt"/>
</dbReference>
<feature type="compositionally biased region" description="Polar residues" evidence="3">
    <location>
        <begin position="772"/>
        <end position="785"/>
    </location>
</feature>
<dbReference type="InterPro" id="IPR051722">
    <property type="entry name" value="Endocytosis_PI4K-reg_protein"/>
</dbReference>
<feature type="compositionally biased region" description="Basic and acidic residues" evidence="3">
    <location>
        <begin position="812"/>
        <end position="827"/>
    </location>
</feature>
<feature type="compositionally biased region" description="Low complexity" evidence="3">
    <location>
        <begin position="736"/>
        <end position="745"/>
    </location>
</feature>
<name>A0A439DIK0_9PEZI</name>
<sequence length="1215" mass="134170">MSNPIKAAQYLNKLEDARCDGKWSEVPELVRKVRKHTSDRACLTLTVEIEYAVDKASQKQNATSGPATAVPTTDLDTERLIPRLLEAIDVERTYPQDRFQAQVCLGWMHWTVGEYDQVPTRLPTDQEKEQLPLNQPDGVSEWTRVCALRATYLKANCLSRENRTAEALGLYQDASASLSHVWSGQKGRTQLQFWAELLLTEYCMLQAQALERGEKSLEDDDCLTPFRSWARYWEVTKAQGAPLAGGRGFRGAVPRRRVWNEYYATISSILQQDLPFPTGPVGTATNESSARNQLQMELKRVETAYEALLLSETTFPRADEEREEVENFVAAVMTNWSVSVGRDWHEHDLGSGGKEGLSRGVLDLLYRAATKTFHSTAILRYLFTVHLAVAEFDLAFHAFTSYMEIVKKGKARVDKTGHPEPSLDDDATVLETVSQAIIALCKYGFRDAAEKARDLGVELEEMLQNSRPPLVSNGGSISTVDEENGNCVVLHPRIPARVYALSWQAVGLSEAHWSRVTFDAGVRIDLQTKAIRSLQKSLSPETGNPTDVRSLFTLSLLLAEQRELAAAIDIVKAALLSNKKSAERKVETGPYWRERSLIPLWHLLALLLSARQDYTMAARACEAAFEQFNDPEVLFGSHTLQGSFRSEHLNEAEALNDKTPHGLVDEMDDLEKESIVEVKMTQLAILELLEGPEVAVNASQELLILYTRLFGPLQSKALTIISKPSEAPKSSAGTLRSIRGSIFGSRSDKSTSQSRRRSVLGSEKPTTLLERPQTTQTVASHSATTPAIEVTKENGATGESSRPIRPTSVRGRRSDSIRKNGLKKRDSNAQQQRAQSSSGVPREPTVVDDEAYFTPDGTMAPDQQGSFGWSSRNSSTSPQSFSKGRGLLRFDSSIPSMKGSVNGSDFPALDSLPSPYLLPVINFSEDQVERRRRTMLIKVWLMIASFYRRSKMYGDARDAINEARQLTNSLEAEIFKDTSGSVTQRNPGWGGKICLEELLGDVQAEMGLLAVDEGTPYIARAHFEEALMHYPNHPSAIVGLSNILLDIYSESLLPPLAIPSIGGEPAPGETPNTTTSAKKSSPGKMEASRLQLATPLGLGDDASQNIGVSNTERNRLYPQQASGPTATDGLPAPYKANSLPIIDRLAARDRAYGLLSGLTKLGQGWNYSDAWFALARAHEESGQADKAKEALWWCVELEEGMGVRDWQCVGIGYSL</sequence>
<protein>
    <recommendedName>
        <fullName evidence="6">Filamentation protein</fullName>
    </recommendedName>
</protein>
<dbReference type="SMART" id="SM00028">
    <property type="entry name" value="TPR"/>
    <property type="match status" value="6"/>
</dbReference>
<dbReference type="EMBL" id="RYZI01000011">
    <property type="protein sequence ID" value="RWA14248.1"/>
    <property type="molecule type" value="Genomic_DNA"/>
</dbReference>
<evidence type="ECO:0008006" key="6">
    <source>
        <dbReference type="Google" id="ProtNLM"/>
    </source>
</evidence>
<feature type="region of interest" description="Disordered" evidence="3">
    <location>
        <begin position="1110"/>
        <end position="1130"/>
    </location>
</feature>
<evidence type="ECO:0000256" key="1">
    <source>
        <dbReference type="ARBA" id="ARBA00002550"/>
    </source>
</evidence>
<dbReference type="AlphaFoldDB" id="A0A439DIK0"/>
<feature type="compositionally biased region" description="Polar residues" evidence="3">
    <location>
        <begin position="1070"/>
        <end position="1079"/>
    </location>
</feature>
<comment type="caution">
    <text evidence="4">The sequence shown here is derived from an EMBL/GenBank/DDBJ whole genome shotgun (WGS) entry which is preliminary data.</text>
</comment>
<evidence type="ECO:0000313" key="4">
    <source>
        <dbReference type="EMBL" id="RWA14248.1"/>
    </source>
</evidence>
<accession>A0A439DIK0</accession>
<feature type="compositionally biased region" description="Polar residues" evidence="3">
    <location>
        <begin position="1110"/>
        <end position="1125"/>
    </location>
</feature>